<keyword evidence="2" id="KW-1185">Reference proteome</keyword>
<dbReference type="AlphaFoldDB" id="A0A6J8DTI3"/>
<organism evidence="1 2">
    <name type="scientific">Mytilus coruscus</name>
    <name type="common">Sea mussel</name>
    <dbReference type="NCBI Taxonomy" id="42192"/>
    <lineage>
        <taxon>Eukaryota</taxon>
        <taxon>Metazoa</taxon>
        <taxon>Spiralia</taxon>
        <taxon>Lophotrochozoa</taxon>
        <taxon>Mollusca</taxon>
        <taxon>Bivalvia</taxon>
        <taxon>Autobranchia</taxon>
        <taxon>Pteriomorphia</taxon>
        <taxon>Mytilida</taxon>
        <taxon>Mytiloidea</taxon>
        <taxon>Mytilidae</taxon>
        <taxon>Mytilinae</taxon>
        <taxon>Mytilus</taxon>
    </lineage>
</organism>
<sequence>MEIELFHLWLRCLELQRDKLIAVTEREEERRKRTRRRRQQTAPINLALYNLHRKWNPSIVPQAIDHEDEHNQLQPSKWRKGRHMADGDHTYGRNAVASTGVRQLDYLKHYFNSPAGSETDEWQESSYLVQQCNYTVTYLWFHRETAGVVILVCHLVLMCSKIAKIVLK</sequence>
<protein>
    <submittedName>
        <fullName evidence="1">Uncharacterized protein</fullName>
    </submittedName>
</protein>
<accession>A0A6J8DTI3</accession>
<dbReference type="Proteomes" id="UP000507470">
    <property type="component" value="Unassembled WGS sequence"/>
</dbReference>
<gene>
    <name evidence="1" type="ORF">MCOR_43732</name>
</gene>
<dbReference type="EMBL" id="CACVKT020007773">
    <property type="protein sequence ID" value="CAC5410554.1"/>
    <property type="molecule type" value="Genomic_DNA"/>
</dbReference>
<name>A0A6J8DTI3_MYTCO</name>
<evidence type="ECO:0000313" key="1">
    <source>
        <dbReference type="EMBL" id="CAC5410554.1"/>
    </source>
</evidence>
<evidence type="ECO:0000313" key="2">
    <source>
        <dbReference type="Proteomes" id="UP000507470"/>
    </source>
</evidence>
<reference evidence="1 2" key="1">
    <citation type="submission" date="2020-06" db="EMBL/GenBank/DDBJ databases">
        <authorList>
            <person name="Li R."/>
            <person name="Bekaert M."/>
        </authorList>
    </citation>
    <scope>NUCLEOTIDE SEQUENCE [LARGE SCALE GENOMIC DNA]</scope>
    <source>
        <strain evidence="2">wild</strain>
    </source>
</reference>
<proteinExistence type="predicted"/>